<name>A0A258FR81_9CAUL</name>
<dbReference type="InterPro" id="IPR010836">
    <property type="entry name" value="SapC"/>
</dbReference>
<evidence type="ECO:0000313" key="1">
    <source>
        <dbReference type="EMBL" id="OYX34836.1"/>
    </source>
</evidence>
<proteinExistence type="predicted"/>
<dbReference type="EMBL" id="NCEB01000007">
    <property type="protein sequence ID" value="OYX34836.1"/>
    <property type="molecule type" value="Genomic_DNA"/>
</dbReference>
<accession>A0A258FR81</accession>
<dbReference type="Pfam" id="PF07277">
    <property type="entry name" value="SapC"/>
    <property type="match status" value="1"/>
</dbReference>
<organism evidence="1 2">
    <name type="scientific">Brevundimonas subvibrioides</name>
    <dbReference type="NCBI Taxonomy" id="74313"/>
    <lineage>
        <taxon>Bacteria</taxon>
        <taxon>Pseudomonadati</taxon>
        <taxon>Pseudomonadota</taxon>
        <taxon>Alphaproteobacteria</taxon>
        <taxon>Caulobacterales</taxon>
        <taxon>Caulobacteraceae</taxon>
        <taxon>Brevundimonas</taxon>
    </lineage>
</organism>
<dbReference type="AlphaFoldDB" id="A0A258FR81"/>
<evidence type="ECO:0000313" key="2">
    <source>
        <dbReference type="Proteomes" id="UP000215595"/>
    </source>
</evidence>
<reference evidence="1 2" key="1">
    <citation type="submission" date="2017-03" db="EMBL/GenBank/DDBJ databases">
        <title>Lifting the veil on microbial sulfur biogeochemistry in mining wastewaters.</title>
        <authorList>
            <person name="Kantor R.S."/>
            <person name="Colenbrander Nelson T."/>
            <person name="Marshall S."/>
            <person name="Bennett D."/>
            <person name="Apte S."/>
            <person name="Camacho D."/>
            <person name="Thomas B.C."/>
            <person name="Warren L.A."/>
            <person name="Banfield J.F."/>
        </authorList>
    </citation>
    <scope>NUCLEOTIDE SEQUENCE [LARGE SCALE GENOMIC DNA]</scope>
    <source>
        <strain evidence="1">32-69-9</strain>
    </source>
</reference>
<comment type="caution">
    <text evidence="1">The sequence shown here is derived from an EMBL/GenBank/DDBJ whole genome shotgun (WGS) entry which is preliminary data.</text>
</comment>
<dbReference type="Proteomes" id="UP000215595">
    <property type="component" value="Unassembled WGS sequence"/>
</dbReference>
<gene>
    <name evidence="1" type="ORF">B7Z01_04675</name>
</gene>
<sequence>MTDTTAAANDQAQLDGNVLFYSKPEPLSAEMHGALGVNPVDKPYAFVGSSHVVPMTVTEFAPAALSYPVVFLGDNKLPVAVMGLRQGENLYITPSGDFRPEAYIPAYVRRYPFVFANDQQQQRMILCIDRGAPFITEGGQAPLFVDGKPSDYVNQAMEFCNNFEQERVRTESFVKLLTDLDLFDVREAVFTPRDENGNAGAPQKLADYFAVSEEKLKALPAEKLAELRDNGALGQIYAHLISLLGWDRLIALAFDRARTTGEVAGNA</sequence>
<protein>
    <submittedName>
        <fullName evidence="1">Peptidase</fullName>
    </submittedName>
</protein>